<dbReference type="PANTHER" id="PTHR32347:SF23">
    <property type="entry name" value="BLL5650 PROTEIN"/>
    <property type="match status" value="1"/>
</dbReference>
<name>A0A7G5MYD0_9FIRM</name>
<evidence type="ECO:0000256" key="1">
    <source>
        <dbReference type="ARBA" id="ARBA00004196"/>
    </source>
</evidence>
<comment type="subcellular location">
    <subcellularLocation>
        <location evidence="1">Cell envelope</location>
    </subcellularLocation>
</comment>
<feature type="compositionally biased region" description="Polar residues" evidence="3">
    <location>
        <begin position="258"/>
        <end position="267"/>
    </location>
</feature>
<evidence type="ECO:0008006" key="6">
    <source>
        <dbReference type="Google" id="ProtNLM"/>
    </source>
</evidence>
<dbReference type="InterPro" id="IPR050465">
    <property type="entry name" value="UPF0194_transport"/>
</dbReference>
<evidence type="ECO:0000313" key="5">
    <source>
        <dbReference type="Proteomes" id="UP000515789"/>
    </source>
</evidence>
<evidence type="ECO:0000256" key="2">
    <source>
        <dbReference type="ARBA" id="ARBA00023054"/>
    </source>
</evidence>
<proteinExistence type="predicted"/>
<dbReference type="Proteomes" id="UP000515789">
    <property type="component" value="Chromosome"/>
</dbReference>
<keyword evidence="2" id="KW-0175">Coiled coil</keyword>
<feature type="region of interest" description="Disordered" evidence="3">
    <location>
        <begin position="226"/>
        <end position="294"/>
    </location>
</feature>
<accession>A0A7G5MYD0</accession>
<dbReference type="GO" id="GO:0030313">
    <property type="term" value="C:cell envelope"/>
    <property type="evidence" value="ECO:0007669"/>
    <property type="project" value="UniProtKB-SubCell"/>
</dbReference>
<feature type="compositionally biased region" description="Basic and acidic residues" evidence="3">
    <location>
        <begin position="226"/>
        <end position="257"/>
    </location>
</feature>
<dbReference type="EMBL" id="CP039126">
    <property type="protein sequence ID" value="QMW79623.1"/>
    <property type="molecule type" value="Genomic_DNA"/>
</dbReference>
<reference evidence="4 5" key="1">
    <citation type="submission" date="2019-04" db="EMBL/GenBank/DDBJ databases">
        <authorList>
            <person name="Schori C."/>
            <person name="Ahrens C."/>
        </authorList>
    </citation>
    <scope>NUCLEOTIDE SEQUENCE [LARGE SCALE GENOMIC DNA]</scope>
    <source>
        <strain evidence="4 5">DSM 2950</strain>
    </source>
</reference>
<dbReference type="GeneID" id="75055021"/>
<protein>
    <recommendedName>
        <fullName evidence="6">HlyD family efflux transporter periplasmic adaptor subunit</fullName>
    </recommendedName>
</protein>
<dbReference type="AlphaFoldDB" id="A0A7G5MYD0"/>
<organism evidence="4 5">
    <name type="scientific">Blautia producta</name>
    <dbReference type="NCBI Taxonomy" id="33035"/>
    <lineage>
        <taxon>Bacteria</taxon>
        <taxon>Bacillati</taxon>
        <taxon>Bacillota</taxon>
        <taxon>Clostridia</taxon>
        <taxon>Lachnospirales</taxon>
        <taxon>Lachnospiraceae</taxon>
        <taxon>Blautia</taxon>
    </lineage>
</organism>
<dbReference type="PANTHER" id="PTHR32347">
    <property type="entry name" value="EFFLUX SYSTEM COMPONENT YKNX-RELATED"/>
    <property type="match status" value="1"/>
</dbReference>
<evidence type="ECO:0000313" key="4">
    <source>
        <dbReference type="EMBL" id="QMW79623.1"/>
    </source>
</evidence>
<feature type="region of interest" description="Disordered" evidence="3">
    <location>
        <begin position="126"/>
        <end position="146"/>
    </location>
</feature>
<gene>
    <name evidence="4" type="ORF">E5259_19565</name>
</gene>
<dbReference type="RefSeq" id="WP_018596309.1">
    <property type="nucleotide sequence ID" value="NZ_AP031416.1"/>
</dbReference>
<feature type="compositionally biased region" description="Basic and acidic residues" evidence="3">
    <location>
        <begin position="126"/>
        <end position="135"/>
    </location>
</feature>
<sequence length="560" mass="61907">MIGSKGMKSLRQRAFFMLTIFLVMMMAFTVISRAADSVTVAQVDVEKISAKVIEHTVEGDGTVKENLERAISTEPGIMVETLFAVQGRQVEEGELLMQLRMEDIEEQIENLTAEIKKLEFNNQDLDSKKKAEQQKKSVQAQRAMEDYERAETEGGKRVAQAQAALAEAEEKLEEFYQTQQEESGGEDGDVSTLQQLCREREEELSEMQSRIDTLLKKTEEEISEEIRLAEEEKGPLTEAEKGEIRTRVEQENARELTDAQQGFQEASQALLEAQNALSEAENSIKAAGEQSAKEQEAQLLADIEAKRQALEEAVKAKEDGEIQAGRALEDAGAAEGTDSTEKINNLDLDAKKKSLEKLEKLKEDQGQILSPVKGVVTELKVSAGDNTPDTAIMTLADLSSGCRFVMQIDKSLEKYIARKDPVRLSPADGQKDIDNLEVESITPDGEDKTKLNVTVLLPADTLEIGAAAKMTSMRKEKVQDTCIPVEALHMENSKYYVLVAEEKETVLGTELTAARKDVVVKDKNSTYAALEGSSLLPDDRIITGSDRNIGAGSRIRLRET</sequence>
<evidence type="ECO:0000256" key="3">
    <source>
        <dbReference type="SAM" id="MobiDB-lite"/>
    </source>
</evidence>